<dbReference type="RefSeq" id="XP_001322202.1">
    <property type="nucleotide sequence ID" value="XM_001322167.1"/>
</dbReference>
<dbReference type="EMBL" id="DS113346">
    <property type="protein sequence ID" value="EAY09979.1"/>
    <property type="molecule type" value="Genomic_DNA"/>
</dbReference>
<name>A2EBE9_TRIV3</name>
<evidence type="ECO:0000256" key="7">
    <source>
        <dbReference type="ARBA" id="ARBA00022741"/>
    </source>
</evidence>
<evidence type="ECO:0000256" key="2">
    <source>
        <dbReference type="ARBA" id="ARBA00011902"/>
    </source>
</evidence>
<keyword evidence="4" id="KW-0808">Transferase</keyword>
<evidence type="ECO:0000313" key="19">
    <source>
        <dbReference type="Proteomes" id="UP000001542"/>
    </source>
</evidence>
<evidence type="ECO:0000256" key="13">
    <source>
        <dbReference type="ARBA" id="ARBA00023157"/>
    </source>
</evidence>
<keyword evidence="19" id="KW-1185">Reference proteome</keyword>
<evidence type="ECO:0000259" key="17">
    <source>
        <dbReference type="Pfam" id="PF12810"/>
    </source>
</evidence>
<dbReference type="GO" id="GO:0004714">
    <property type="term" value="F:transmembrane receptor protein tyrosine kinase activity"/>
    <property type="evidence" value="ECO:0007669"/>
    <property type="project" value="UniProtKB-EC"/>
</dbReference>
<evidence type="ECO:0000256" key="11">
    <source>
        <dbReference type="ARBA" id="ARBA00023136"/>
    </source>
</evidence>
<organism evidence="18 19">
    <name type="scientific">Trichomonas vaginalis (strain ATCC PRA-98 / G3)</name>
    <dbReference type="NCBI Taxonomy" id="412133"/>
    <lineage>
        <taxon>Eukaryota</taxon>
        <taxon>Metamonada</taxon>
        <taxon>Parabasalia</taxon>
        <taxon>Trichomonadida</taxon>
        <taxon>Trichomonadidae</taxon>
        <taxon>Trichomonas</taxon>
    </lineage>
</organism>
<keyword evidence="10 16" id="KW-1133">Transmembrane helix</keyword>
<dbReference type="VEuPathDB" id="TrichDB:TVAG_127880"/>
<dbReference type="AlphaFoldDB" id="A2EBE9"/>
<keyword evidence="12" id="KW-0829">Tyrosine-protein kinase</keyword>
<dbReference type="Pfam" id="PF12810">
    <property type="entry name" value="ALK_LTK_GRD"/>
    <property type="match status" value="1"/>
</dbReference>
<dbReference type="InterPro" id="IPR055163">
    <property type="entry name" value="ALK/LTK-like_GRD"/>
</dbReference>
<keyword evidence="6" id="KW-0732">Signal</keyword>
<gene>
    <name evidence="18" type="ORF">TVAG_127880</name>
</gene>
<keyword evidence="7" id="KW-0547">Nucleotide-binding</keyword>
<reference evidence="18" key="2">
    <citation type="journal article" date="2007" name="Science">
        <title>Draft genome sequence of the sexually transmitted pathogen Trichomonas vaginalis.</title>
        <authorList>
            <person name="Carlton J.M."/>
            <person name="Hirt R.P."/>
            <person name="Silva J.C."/>
            <person name="Delcher A.L."/>
            <person name="Schatz M."/>
            <person name="Zhao Q."/>
            <person name="Wortman J.R."/>
            <person name="Bidwell S.L."/>
            <person name="Alsmark U.C.M."/>
            <person name="Besteiro S."/>
            <person name="Sicheritz-Ponten T."/>
            <person name="Noel C.J."/>
            <person name="Dacks J.B."/>
            <person name="Foster P.G."/>
            <person name="Simillion C."/>
            <person name="Van de Peer Y."/>
            <person name="Miranda-Saavedra D."/>
            <person name="Barton G.J."/>
            <person name="Westrop G.D."/>
            <person name="Mueller S."/>
            <person name="Dessi D."/>
            <person name="Fiori P.L."/>
            <person name="Ren Q."/>
            <person name="Paulsen I."/>
            <person name="Zhang H."/>
            <person name="Bastida-Corcuera F.D."/>
            <person name="Simoes-Barbosa A."/>
            <person name="Brown M.T."/>
            <person name="Hayes R.D."/>
            <person name="Mukherjee M."/>
            <person name="Okumura C.Y."/>
            <person name="Schneider R."/>
            <person name="Smith A.J."/>
            <person name="Vanacova S."/>
            <person name="Villalvazo M."/>
            <person name="Haas B.J."/>
            <person name="Pertea M."/>
            <person name="Feldblyum T.V."/>
            <person name="Utterback T.R."/>
            <person name="Shu C.L."/>
            <person name="Osoegawa K."/>
            <person name="de Jong P.J."/>
            <person name="Hrdy I."/>
            <person name="Horvathova L."/>
            <person name="Zubacova Z."/>
            <person name="Dolezal P."/>
            <person name="Malik S.B."/>
            <person name="Logsdon J.M. Jr."/>
            <person name="Henze K."/>
            <person name="Gupta A."/>
            <person name="Wang C.C."/>
            <person name="Dunne R.L."/>
            <person name="Upcroft J.A."/>
            <person name="Upcroft P."/>
            <person name="White O."/>
            <person name="Salzberg S.L."/>
            <person name="Tang P."/>
            <person name="Chiu C.-H."/>
            <person name="Lee Y.-S."/>
            <person name="Embley T.M."/>
            <person name="Coombs G.H."/>
            <person name="Mottram J.C."/>
            <person name="Tachezy J."/>
            <person name="Fraser-Liggett C.M."/>
            <person name="Johnson P.J."/>
        </authorList>
    </citation>
    <scope>NUCLEOTIDE SEQUENCE [LARGE SCALE GENOMIC DNA]</scope>
    <source>
        <strain evidence="18">G3</strain>
    </source>
</reference>
<feature type="domain" description="ALK/LTK-like glycine-rich" evidence="17">
    <location>
        <begin position="34"/>
        <end position="256"/>
    </location>
</feature>
<keyword evidence="8" id="KW-0418">Kinase</keyword>
<keyword evidence="15" id="KW-0325">Glycoprotein</keyword>
<evidence type="ECO:0000256" key="3">
    <source>
        <dbReference type="ARBA" id="ARBA00022475"/>
    </source>
</evidence>
<keyword evidence="13" id="KW-1015">Disulfide bond</keyword>
<evidence type="ECO:0000256" key="1">
    <source>
        <dbReference type="ARBA" id="ARBA00004251"/>
    </source>
</evidence>
<evidence type="ECO:0000256" key="14">
    <source>
        <dbReference type="ARBA" id="ARBA00023170"/>
    </source>
</evidence>
<keyword evidence="5 16" id="KW-0812">Transmembrane</keyword>
<dbReference type="GO" id="GO:0005886">
    <property type="term" value="C:plasma membrane"/>
    <property type="evidence" value="ECO:0007669"/>
    <property type="project" value="UniProtKB-SubCell"/>
</dbReference>
<evidence type="ECO:0000256" key="4">
    <source>
        <dbReference type="ARBA" id="ARBA00022679"/>
    </source>
</evidence>
<reference evidence="18" key="1">
    <citation type="submission" date="2006-10" db="EMBL/GenBank/DDBJ databases">
        <authorList>
            <person name="Amadeo P."/>
            <person name="Zhao Q."/>
            <person name="Wortman J."/>
            <person name="Fraser-Liggett C."/>
            <person name="Carlton J."/>
        </authorList>
    </citation>
    <scope>NUCLEOTIDE SEQUENCE</scope>
    <source>
        <strain evidence="18">G3</strain>
    </source>
</reference>
<keyword evidence="11 16" id="KW-0472">Membrane</keyword>
<keyword evidence="9" id="KW-0067">ATP-binding</keyword>
<keyword evidence="14" id="KW-0675">Receptor</keyword>
<proteinExistence type="predicted"/>
<evidence type="ECO:0000256" key="10">
    <source>
        <dbReference type="ARBA" id="ARBA00022989"/>
    </source>
</evidence>
<dbReference type="KEGG" id="tva:4767909"/>
<sequence>MLVKEEKEIVISVPLMVAAVALLLTHPALKENNIFCYSGGGATDFRLKNSTDIEGLKSRIVVAGAGGGVILDSYIEGSNNNPTNGKGGPGGNLNGGAGSFSHHGEVSSTYIPATGGSQTRGGKTGISDYENFENGQDGMFGMGGNSALTPHGISGGGSGYFGGGGGSVSFDRHGTGGGGSSYVSGCNGCISVSKYYSLENNNSFIGTVHYSGLEFTSIQMLSGDEKLPKFTSSKINHYVGFEQGHLGDGAFKITILAPINICSCNMIIYSRFFSIGLLGLVVS</sequence>
<accession>A2EBE9</accession>
<dbReference type="EC" id="2.7.10.1" evidence="2"/>
<dbReference type="VEuPathDB" id="TrichDB:TVAGG3_0406460"/>
<evidence type="ECO:0000256" key="8">
    <source>
        <dbReference type="ARBA" id="ARBA00022777"/>
    </source>
</evidence>
<dbReference type="GO" id="GO:0005524">
    <property type="term" value="F:ATP binding"/>
    <property type="evidence" value="ECO:0007669"/>
    <property type="project" value="UniProtKB-KW"/>
</dbReference>
<comment type="subcellular location">
    <subcellularLocation>
        <location evidence="1">Cell membrane</location>
        <topology evidence="1">Single-pass type I membrane protein</topology>
    </subcellularLocation>
</comment>
<feature type="transmembrane region" description="Helical" evidence="16">
    <location>
        <begin position="9"/>
        <end position="29"/>
    </location>
</feature>
<keyword evidence="3" id="KW-1003">Cell membrane</keyword>
<evidence type="ECO:0000256" key="12">
    <source>
        <dbReference type="ARBA" id="ARBA00023137"/>
    </source>
</evidence>
<evidence type="ECO:0000313" key="18">
    <source>
        <dbReference type="EMBL" id="EAY09979.1"/>
    </source>
</evidence>
<dbReference type="InParanoid" id="A2EBE9"/>
<evidence type="ECO:0000256" key="16">
    <source>
        <dbReference type="SAM" id="Phobius"/>
    </source>
</evidence>
<evidence type="ECO:0000256" key="15">
    <source>
        <dbReference type="ARBA" id="ARBA00023180"/>
    </source>
</evidence>
<evidence type="ECO:0000256" key="6">
    <source>
        <dbReference type="ARBA" id="ARBA00022729"/>
    </source>
</evidence>
<evidence type="ECO:0000256" key="9">
    <source>
        <dbReference type="ARBA" id="ARBA00022840"/>
    </source>
</evidence>
<evidence type="ECO:0000256" key="5">
    <source>
        <dbReference type="ARBA" id="ARBA00022692"/>
    </source>
</evidence>
<protein>
    <recommendedName>
        <fullName evidence="2">receptor protein-tyrosine kinase</fullName>
        <ecNumber evidence="2">2.7.10.1</ecNumber>
    </recommendedName>
</protein>
<dbReference type="Proteomes" id="UP000001542">
    <property type="component" value="Unassembled WGS sequence"/>
</dbReference>